<proteinExistence type="predicted"/>
<organism evidence="2 3">
    <name type="scientific">Exophiala viscosa</name>
    <dbReference type="NCBI Taxonomy" id="2486360"/>
    <lineage>
        <taxon>Eukaryota</taxon>
        <taxon>Fungi</taxon>
        <taxon>Dikarya</taxon>
        <taxon>Ascomycota</taxon>
        <taxon>Pezizomycotina</taxon>
        <taxon>Eurotiomycetes</taxon>
        <taxon>Chaetothyriomycetidae</taxon>
        <taxon>Chaetothyriales</taxon>
        <taxon>Herpotrichiellaceae</taxon>
        <taxon>Exophiala</taxon>
    </lineage>
</organism>
<accession>A0AAN6DV58</accession>
<feature type="chain" id="PRO_5043034487" evidence="1">
    <location>
        <begin position="24"/>
        <end position="148"/>
    </location>
</feature>
<dbReference type="Proteomes" id="UP001203852">
    <property type="component" value="Unassembled WGS sequence"/>
</dbReference>
<keyword evidence="3" id="KW-1185">Reference proteome</keyword>
<keyword evidence="1" id="KW-0732">Signal</keyword>
<sequence>MILSSFVTYLCILLIYDITSVASASIPQQFLAHGTTQQDAQQSLDLVGGPVLRNATFADAWAIVDIVDAAFSPSAPTRYRYQFKDKYPQEHRQCMYEAYTEVFDPECIYVQVIQLPDHEDPVSVAVWVDAKKYPFSDTQGWNVRSGMY</sequence>
<gene>
    <name evidence="2" type="ORF">EDD36DRAFT_243620</name>
</gene>
<dbReference type="AlphaFoldDB" id="A0AAN6DV58"/>
<name>A0AAN6DV58_9EURO</name>
<evidence type="ECO:0000313" key="3">
    <source>
        <dbReference type="Proteomes" id="UP001203852"/>
    </source>
</evidence>
<reference evidence="2" key="1">
    <citation type="journal article" date="2022" name="bioRxiv">
        <title>Deciphering the potential niche of two novel black yeast fungi from a biological soil crust based on their genomes, phenotypes, and melanin regulation.</title>
        <authorList>
            <consortium name="DOE Joint Genome Institute"/>
            <person name="Carr E.C."/>
            <person name="Barton Q."/>
            <person name="Grambo S."/>
            <person name="Sullivan M."/>
            <person name="Renfro C.M."/>
            <person name="Kuo A."/>
            <person name="Pangilinan J."/>
            <person name="Lipzen A."/>
            <person name="Keymanesh K."/>
            <person name="Savage E."/>
            <person name="Barry K."/>
            <person name="Grigoriev I.V."/>
            <person name="Riekhof W.R."/>
            <person name="Harris S.S."/>
        </authorList>
    </citation>
    <scope>NUCLEOTIDE SEQUENCE</scope>
    <source>
        <strain evidence="2">JF 03-4F</strain>
    </source>
</reference>
<feature type="signal peptide" evidence="1">
    <location>
        <begin position="1"/>
        <end position="23"/>
    </location>
</feature>
<evidence type="ECO:0000313" key="2">
    <source>
        <dbReference type="EMBL" id="KAI1612673.1"/>
    </source>
</evidence>
<dbReference type="EMBL" id="MU404354">
    <property type="protein sequence ID" value="KAI1612673.1"/>
    <property type="molecule type" value="Genomic_DNA"/>
</dbReference>
<comment type="caution">
    <text evidence="2">The sequence shown here is derived from an EMBL/GenBank/DDBJ whole genome shotgun (WGS) entry which is preliminary data.</text>
</comment>
<protein>
    <submittedName>
        <fullName evidence="2">Uncharacterized protein</fullName>
    </submittedName>
</protein>
<evidence type="ECO:0000256" key="1">
    <source>
        <dbReference type="SAM" id="SignalP"/>
    </source>
</evidence>
<dbReference type="Gene3D" id="3.40.630.30">
    <property type="match status" value="1"/>
</dbReference>